<comment type="caution">
    <text evidence="1">The sequence shown here is derived from an EMBL/GenBank/DDBJ whole genome shotgun (WGS) entry which is preliminary data.</text>
</comment>
<keyword evidence="2" id="KW-1185">Reference proteome</keyword>
<name>A0A242JX26_9ENTE</name>
<protein>
    <submittedName>
        <fullName evidence="1">Uncharacterized protein</fullName>
    </submittedName>
</protein>
<reference evidence="1 2" key="1">
    <citation type="submission" date="2017-05" db="EMBL/GenBank/DDBJ databases">
        <title>The Genome Sequence of Enterococcus sp. 10A9_DIV0425.</title>
        <authorList>
            <consortium name="The Broad Institute Genomics Platform"/>
            <consortium name="The Broad Institute Genomic Center for Infectious Diseases"/>
            <person name="Earl A."/>
            <person name="Manson A."/>
            <person name="Schwartman J."/>
            <person name="Gilmore M."/>
            <person name="Abouelleil A."/>
            <person name="Cao P."/>
            <person name="Chapman S."/>
            <person name="Cusick C."/>
            <person name="Shea T."/>
            <person name="Young S."/>
            <person name="Neafsey D."/>
            <person name="Nusbaum C."/>
            <person name="Birren B."/>
        </authorList>
    </citation>
    <scope>NUCLEOTIDE SEQUENCE [LARGE SCALE GENOMIC DNA]</scope>
    <source>
        <strain evidence="1 2">10A9_DIV0425</strain>
    </source>
</reference>
<sequence>MDNLSGKTFLLYGLSDDREDLFISFKREKIKRNDLIISKEAELGDYTIDSYNNMLVRFLTVRAKMAETNEFWNLFLSEWTKLLPEKQPRLPLWKEFCSHLKTNPKNRLEKIYQGTTLVESYGVAARPHVALIKNNEINHFFDLHVMRGCKIGIDIARTNPNVSIYFSIDKLDMQSVLNKKQFNGAWNATSSELRYVYRHWQELKEKVHFFKGEEEMSAPWISGEYQKSWENYQPKSWNGVKRSLQETKVDVQKIFKEKQQEAEVDMKKKSLKSFKEIRRKLVAPIASDVSKKEQVYLRYQQLGR</sequence>
<gene>
    <name evidence="1" type="ORF">A5844_002506</name>
</gene>
<dbReference type="AlphaFoldDB" id="A0A242JX26"/>
<dbReference type="Proteomes" id="UP000194933">
    <property type="component" value="Unassembled WGS sequence"/>
</dbReference>
<proteinExistence type="predicted"/>
<organism evidence="1 2">
    <name type="scientific">Candidatus Enterococcus wittei</name>
    <dbReference type="NCBI Taxonomy" id="1987383"/>
    <lineage>
        <taxon>Bacteria</taxon>
        <taxon>Bacillati</taxon>
        <taxon>Bacillota</taxon>
        <taxon>Bacilli</taxon>
        <taxon>Lactobacillales</taxon>
        <taxon>Enterococcaceae</taxon>
        <taxon>Enterococcus</taxon>
    </lineage>
</organism>
<dbReference type="STRING" id="1987383.A5844_002506"/>
<evidence type="ECO:0000313" key="1">
    <source>
        <dbReference type="EMBL" id="OTP06832.1"/>
    </source>
</evidence>
<dbReference type="EMBL" id="NGMO01000005">
    <property type="protein sequence ID" value="OTP06832.1"/>
    <property type="molecule type" value="Genomic_DNA"/>
</dbReference>
<evidence type="ECO:0000313" key="2">
    <source>
        <dbReference type="Proteomes" id="UP000194933"/>
    </source>
</evidence>
<accession>A0A242JX26</accession>